<dbReference type="Pfam" id="PF01636">
    <property type="entry name" value="APH"/>
    <property type="match status" value="1"/>
</dbReference>
<comment type="caution">
    <text evidence="3">The sequence shown here is derived from an EMBL/GenBank/DDBJ whole genome shotgun (WGS) entry which is preliminary data.</text>
</comment>
<dbReference type="PANTHER" id="PTHR21064">
    <property type="entry name" value="AMINOGLYCOSIDE PHOSPHOTRANSFERASE DOMAIN-CONTAINING PROTEIN-RELATED"/>
    <property type="match status" value="1"/>
</dbReference>
<evidence type="ECO:0000313" key="3">
    <source>
        <dbReference type="EMBL" id="NVH58931.1"/>
    </source>
</evidence>
<dbReference type="PANTHER" id="PTHR21064:SF5">
    <property type="entry name" value="SLR1880 PROTEIN"/>
    <property type="match status" value="1"/>
</dbReference>
<keyword evidence="4" id="KW-1185">Reference proteome</keyword>
<dbReference type="GO" id="GO:0016740">
    <property type="term" value="F:transferase activity"/>
    <property type="evidence" value="ECO:0007669"/>
    <property type="project" value="UniProtKB-KW"/>
</dbReference>
<dbReference type="SUPFAM" id="SSF56112">
    <property type="entry name" value="Protein kinase-like (PK-like)"/>
    <property type="match status" value="1"/>
</dbReference>
<dbReference type="AlphaFoldDB" id="A0A850HLN7"/>
<evidence type="ECO:0000313" key="4">
    <source>
        <dbReference type="Proteomes" id="UP000528555"/>
    </source>
</evidence>
<dbReference type="InterPro" id="IPR002575">
    <property type="entry name" value="Aminoglycoside_PTrfase"/>
</dbReference>
<name>A0A850HLN7_9FIRM</name>
<organism evidence="3 4">
    <name type="scientific">Dorea phocaeensis</name>
    <dbReference type="NCBI Taxonomy" id="2040291"/>
    <lineage>
        <taxon>Bacteria</taxon>
        <taxon>Bacillati</taxon>
        <taxon>Bacillota</taxon>
        <taxon>Clostridia</taxon>
        <taxon>Lachnospirales</taxon>
        <taxon>Lachnospiraceae</taxon>
        <taxon>Dorea</taxon>
    </lineage>
</organism>
<dbReference type="RefSeq" id="WP_173814941.1">
    <property type="nucleotide sequence ID" value="NZ_JAAITX010000006.1"/>
</dbReference>
<protein>
    <submittedName>
        <fullName evidence="3">Aminoglycoside phosphotransferase family protein</fullName>
    </submittedName>
</protein>
<accession>A0A850HLN7</accession>
<reference evidence="3" key="2">
    <citation type="submission" date="2020-02" db="EMBL/GenBank/DDBJ databases">
        <authorList>
            <person name="Littmann E."/>
            <person name="Sorbara M."/>
        </authorList>
    </citation>
    <scope>NUCLEOTIDE SEQUENCE</scope>
    <source>
        <strain evidence="3">MSK.17.11</strain>
        <strain evidence="2">MSK.17.38</strain>
    </source>
</reference>
<sequence>MIQVTQKQKEEAIAHFQYEGVLTSEGPYGSGHINDTFLLTFDVEGKGKRNVILQRMNNEVFSDPVGLMENIVGVTSYLRKKIIDDGGDPDRETLNVIPTVDGKDYYVDEAGDYWRSYKFITDATSYDKVEKPEHFYQSAVAFGHFQCMLADYPAETLHETIAGFHDTKARFATFKKVVEGDVMGRAASVEKEIRFVLEHEDVANYFGDLLEKGEIPLRVTHNDTKLNNIMIDNETGKGICVIDLDTVMPGLAMNDFGDSIRFGASTAAEDEMDLSKVSCSMELFDLYAKGFIEGCDGKLTKREIELMPMGAKTMTFECGMRFLTDYLQGDTYFKVHREGHNLDRCRTQFKLVEDMEKKWYTMQEIVNKYSNNEV</sequence>
<evidence type="ECO:0000313" key="5">
    <source>
        <dbReference type="Proteomes" id="UP000701680"/>
    </source>
</evidence>
<dbReference type="InterPro" id="IPR011009">
    <property type="entry name" value="Kinase-like_dom_sf"/>
</dbReference>
<feature type="domain" description="Aminoglycoside phosphotransferase" evidence="1">
    <location>
        <begin position="110"/>
        <end position="264"/>
    </location>
</feature>
<evidence type="ECO:0000259" key="1">
    <source>
        <dbReference type="Pfam" id="PF01636"/>
    </source>
</evidence>
<dbReference type="Proteomes" id="UP000528555">
    <property type="component" value="Unassembled WGS sequence"/>
</dbReference>
<keyword evidence="3" id="KW-0808">Transferase</keyword>
<gene>
    <name evidence="3" type="ORF">G5A66_09800</name>
    <name evidence="2" type="ORF">G5A75_09825</name>
</gene>
<proteinExistence type="predicted"/>
<dbReference type="EMBL" id="JAAIUO010000006">
    <property type="protein sequence ID" value="NSK15158.1"/>
    <property type="molecule type" value="Genomic_DNA"/>
</dbReference>
<reference evidence="4 5" key="1">
    <citation type="journal article" date="2020" name="Cell Host Microbe">
        <title>Functional and Genomic Variation between Human-Derived Isolates of Lachnospiraceae Reveals Inter- and Intra-Species Diversity.</title>
        <authorList>
            <person name="Sorbara M.T."/>
            <person name="Littmann E.R."/>
            <person name="Fontana E."/>
            <person name="Moody T.U."/>
            <person name="Kohout C.E."/>
            <person name="Gjonbalaj M."/>
            <person name="Eaton V."/>
            <person name="Seok R."/>
            <person name="Leiner I.M."/>
            <person name="Pamer E.G."/>
        </authorList>
    </citation>
    <scope>NUCLEOTIDE SEQUENCE [LARGE SCALE GENOMIC DNA]</scope>
    <source>
        <strain evidence="3 4">MSK.17.11</strain>
        <strain evidence="2 5">MSK.17.38</strain>
    </source>
</reference>
<dbReference type="InterPro" id="IPR050249">
    <property type="entry name" value="Pseudomonas-type_ThrB"/>
</dbReference>
<dbReference type="Gene3D" id="3.90.1200.10">
    <property type="match status" value="1"/>
</dbReference>
<dbReference type="Proteomes" id="UP000701680">
    <property type="component" value="Unassembled WGS sequence"/>
</dbReference>
<evidence type="ECO:0000313" key="2">
    <source>
        <dbReference type="EMBL" id="NSK15158.1"/>
    </source>
</evidence>
<dbReference type="EMBL" id="JAAITX010000006">
    <property type="protein sequence ID" value="NVH58931.1"/>
    <property type="molecule type" value="Genomic_DNA"/>
</dbReference>